<evidence type="ECO:0000313" key="3">
    <source>
        <dbReference type="Proteomes" id="UP000271889"/>
    </source>
</evidence>
<proteinExistence type="predicted"/>
<feature type="region of interest" description="Disordered" evidence="1">
    <location>
        <begin position="1"/>
        <end position="45"/>
    </location>
</feature>
<evidence type="ECO:0000256" key="1">
    <source>
        <dbReference type="SAM" id="MobiDB-lite"/>
    </source>
</evidence>
<gene>
    <name evidence="2" type="ORF">CGOC_LOCUS5984</name>
</gene>
<dbReference type="AlphaFoldDB" id="A0A3P6RYL6"/>
<sequence length="131" mass="15438">MMRRIHTFQSEEGEGAHEDSFEDLDFPSEHYDDDDNEPTPSQQPVDRKLLFVPDIHELKLDQGEKPPHKRVCTAFVFFETGNFSIFVSLNLAIQDVIEKIPMRVRSQSWLIRTRHLLHEERVSFTVLIYLL</sequence>
<evidence type="ECO:0000313" key="2">
    <source>
        <dbReference type="EMBL" id="VDK65139.1"/>
    </source>
</evidence>
<feature type="compositionally biased region" description="Acidic residues" evidence="1">
    <location>
        <begin position="20"/>
        <end position="37"/>
    </location>
</feature>
<dbReference type="EMBL" id="UYRV01018799">
    <property type="protein sequence ID" value="VDK65139.1"/>
    <property type="molecule type" value="Genomic_DNA"/>
</dbReference>
<name>A0A3P6RYL6_CYLGO</name>
<dbReference type="OrthoDB" id="2105077at2759"/>
<organism evidence="2 3">
    <name type="scientific">Cylicostephanus goldi</name>
    <name type="common">Nematode worm</name>
    <dbReference type="NCBI Taxonomy" id="71465"/>
    <lineage>
        <taxon>Eukaryota</taxon>
        <taxon>Metazoa</taxon>
        <taxon>Ecdysozoa</taxon>
        <taxon>Nematoda</taxon>
        <taxon>Chromadorea</taxon>
        <taxon>Rhabditida</taxon>
        <taxon>Rhabditina</taxon>
        <taxon>Rhabditomorpha</taxon>
        <taxon>Strongyloidea</taxon>
        <taxon>Strongylidae</taxon>
        <taxon>Cylicostephanus</taxon>
    </lineage>
</organism>
<accession>A0A3P6RYL6</accession>
<keyword evidence="3" id="KW-1185">Reference proteome</keyword>
<protein>
    <submittedName>
        <fullName evidence="2">Uncharacterized protein</fullName>
    </submittedName>
</protein>
<reference evidence="2 3" key="1">
    <citation type="submission" date="2018-11" db="EMBL/GenBank/DDBJ databases">
        <authorList>
            <consortium name="Pathogen Informatics"/>
        </authorList>
    </citation>
    <scope>NUCLEOTIDE SEQUENCE [LARGE SCALE GENOMIC DNA]</scope>
</reference>
<dbReference type="Proteomes" id="UP000271889">
    <property type="component" value="Unassembled WGS sequence"/>
</dbReference>